<evidence type="ECO:0000256" key="2">
    <source>
        <dbReference type="SAM" id="SignalP"/>
    </source>
</evidence>
<proteinExistence type="predicted"/>
<feature type="chain" id="PRO_5005466706" description="Sulfatase N-terminal domain-containing protein" evidence="2">
    <location>
        <begin position="22"/>
        <end position="585"/>
    </location>
</feature>
<accession>A0A0K1PVZ1</accession>
<dbReference type="InterPro" id="IPR000917">
    <property type="entry name" value="Sulfatase_N"/>
</dbReference>
<dbReference type="Gene3D" id="3.40.720.10">
    <property type="entry name" value="Alkaline Phosphatase, subunit A"/>
    <property type="match status" value="1"/>
</dbReference>
<gene>
    <name evidence="4" type="ORF">AKJ09_04220</name>
</gene>
<reference evidence="4 5" key="1">
    <citation type="submission" date="2015-08" db="EMBL/GenBank/DDBJ databases">
        <authorList>
            <person name="Babu N.S."/>
            <person name="Beckwith C.J."/>
            <person name="Beseler K.G."/>
            <person name="Brison A."/>
            <person name="Carone J.V."/>
            <person name="Caskin T.P."/>
            <person name="Diamond M."/>
            <person name="Durham M.E."/>
            <person name="Foxe J.M."/>
            <person name="Go M."/>
            <person name="Henderson B.A."/>
            <person name="Jones I.B."/>
            <person name="McGettigan J.A."/>
            <person name="Micheletti S.J."/>
            <person name="Nasrallah M.E."/>
            <person name="Ortiz D."/>
            <person name="Piller C.R."/>
            <person name="Privatt S.R."/>
            <person name="Schneider S.L."/>
            <person name="Sharp S."/>
            <person name="Smith T.C."/>
            <person name="Stanton J.D."/>
            <person name="Ullery H.E."/>
            <person name="Wilson R.J."/>
            <person name="Serrano M.G."/>
            <person name="Buck G."/>
            <person name="Lee V."/>
            <person name="Wang Y."/>
            <person name="Carvalho R."/>
            <person name="Voegtly L."/>
            <person name="Shi R."/>
            <person name="Duckworth R."/>
            <person name="Johnson A."/>
            <person name="Loviza R."/>
            <person name="Walstead R."/>
            <person name="Shah Z."/>
            <person name="Kiflezghi M."/>
            <person name="Wade K."/>
            <person name="Ball S.L."/>
            <person name="Bradley K.W."/>
            <person name="Asai D.J."/>
            <person name="Bowman C.A."/>
            <person name="Russell D.A."/>
            <person name="Pope W.H."/>
            <person name="Jacobs-Sera D."/>
            <person name="Hendrix R.W."/>
            <person name="Hatfull G.F."/>
        </authorList>
    </citation>
    <scope>NUCLEOTIDE SEQUENCE [LARGE SCALE GENOMIC DNA]</scope>
    <source>
        <strain evidence="4 5">DSM 27648</strain>
    </source>
</reference>
<feature type="compositionally biased region" description="Low complexity" evidence="1">
    <location>
        <begin position="565"/>
        <end position="585"/>
    </location>
</feature>
<dbReference type="KEGG" id="llu:AKJ09_04220"/>
<dbReference type="EMBL" id="CP012333">
    <property type="protein sequence ID" value="AKU97556.1"/>
    <property type="molecule type" value="Genomic_DNA"/>
</dbReference>
<dbReference type="RefSeq" id="WP_146648673.1">
    <property type="nucleotide sequence ID" value="NZ_CP012333.1"/>
</dbReference>
<protein>
    <recommendedName>
        <fullName evidence="3">Sulfatase N-terminal domain-containing protein</fullName>
    </recommendedName>
</protein>
<dbReference type="AlphaFoldDB" id="A0A0K1PVZ1"/>
<feature type="domain" description="Sulfatase N-terminal" evidence="3">
    <location>
        <begin position="363"/>
        <end position="509"/>
    </location>
</feature>
<evidence type="ECO:0000313" key="4">
    <source>
        <dbReference type="EMBL" id="AKU97556.1"/>
    </source>
</evidence>
<evidence type="ECO:0000256" key="1">
    <source>
        <dbReference type="SAM" id="MobiDB-lite"/>
    </source>
</evidence>
<dbReference type="InterPro" id="IPR017850">
    <property type="entry name" value="Alkaline_phosphatase_core_sf"/>
</dbReference>
<sequence>MRFVSIAPLFRAAHAALAALAAVVALPACSRSNDSGAASSSVGNAASSSAVSLAASTTKGASSGPSQTVVLDFVNAGPSCSFGHRGTLLDLGDSTMRSRMSVGKAGSGDVEIREREGSNWVSMRGRSLALSFVTTSDPKADNGVVVEARMRGGAAKSASIFLNGKPLGVLPLTKGETKTVSARAASVPLLRGANELLVRLNGGGKGVHDELAEIDWIRVGPIDDDTAYAAPTRNDAIATIAIGGLAKRSITLRAPGFARCSGFIPNGAVLEGQIGVTGGEAEAEVRIVGDRAEPRVIGSFKLGGEESPAWRPISLPLGDVGTLAGVELVAKSSTKGARVVFAEPRVLVPATPAPPKVATSRGVIVVVLGTVAPKSLSPYGGAFATPELADLAQRGAVFETHRASTTLANGAVASMLTGLLPREHGVADPTAALNSSGFTIAEAARQAGVVTAMFTANPTTGAAFGFSRGWETFVAHGLGEENSSTALFEDVSHWLDGHKDDRFLVVVHARAVTPRGTSPARRSKSSLRTATRARSIRNTPARCSPRPGAPRRNVSSPTLIASAHSPCTAKPSSPTTPPSAASSPT</sequence>
<feature type="region of interest" description="Disordered" evidence="1">
    <location>
        <begin position="513"/>
        <end position="585"/>
    </location>
</feature>
<name>A0A0K1PVZ1_9BACT</name>
<evidence type="ECO:0000259" key="3">
    <source>
        <dbReference type="Pfam" id="PF00884"/>
    </source>
</evidence>
<evidence type="ECO:0000313" key="5">
    <source>
        <dbReference type="Proteomes" id="UP000064967"/>
    </source>
</evidence>
<dbReference type="OrthoDB" id="5484602at2"/>
<feature type="signal peptide" evidence="2">
    <location>
        <begin position="1"/>
        <end position="21"/>
    </location>
</feature>
<dbReference type="STRING" id="1391654.AKJ09_04220"/>
<dbReference type="Pfam" id="PF00884">
    <property type="entry name" value="Sulfatase"/>
    <property type="match status" value="1"/>
</dbReference>
<dbReference type="Proteomes" id="UP000064967">
    <property type="component" value="Chromosome"/>
</dbReference>
<keyword evidence="2" id="KW-0732">Signal</keyword>
<keyword evidence="5" id="KW-1185">Reference proteome</keyword>
<dbReference type="SUPFAM" id="SSF53649">
    <property type="entry name" value="Alkaline phosphatase-like"/>
    <property type="match status" value="1"/>
</dbReference>
<organism evidence="4 5">
    <name type="scientific">Labilithrix luteola</name>
    <dbReference type="NCBI Taxonomy" id="1391654"/>
    <lineage>
        <taxon>Bacteria</taxon>
        <taxon>Pseudomonadati</taxon>
        <taxon>Myxococcota</taxon>
        <taxon>Polyangia</taxon>
        <taxon>Polyangiales</taxon>
        <taxon>Labilitrichaceae</taxon>
        <taxon>Labilithrix</taxon>
    </lineage>
</organism>